<keyword evidence="2" id="KW-1185">Reference proteome</keyword>
<name>A0A8X6FKX1_TRICU</name>
<dbReference type="OrthoDB" id="6431347at2759"/>
<comment type="caution">
    <text evidence="1">The sequence shown here is derived from an EMBL/GenBank/DDBJ whole genome shotgun (WGS) entry which is preliminary data.</text>
</comment>
<reference evidence="1" key="1">
    <citation type="submission" date="2020-07" db="EMBL/GenBank/DDBJ databases">
        <title>Multicomponent nature underlies the extraordinary mechanical properties of spider dragline silk.</title>
        <authorList>
            <person name="Kono N."/>
            <person name="Nakamura H."/>
            <person name="Mori M."/>
            <person name="Yoshida Y."/>
            <person name="Ohtoshi R."/>
            <person name="Malay A.D."/>
            <person name="Moran D.A.P."/>
            <person name="Tomita M."/>
            <person name="Numata K."/>
            <person name="Arakawa K."/>
        </authorList>
    </citation>
    <scope>NUCLEOTIDE SEQUENCE</scope>
</reference>
<gene>
    <name evidence="1" type="ORF">TNCT_194521</name>
</gene>
<organism evidence="1 2">
    <name type="scientific">Trichonephila clavata</name>
    <name type="common">Joro spider</name>
    <name type="synonym">Nephila clavata</name>
    <dbReference type="NCBI Taxonomy" id="2740835"/>
    <lineage>
        <taxon>Eukaryota</taxon>
        <taxon>Metazoa</taxon>
        <taxon>Ecdysozoa</taxon>
        <taxon>Arthropoda</taxon>
        <taxon>Chelicerata</taxon>
        <taxon>Arachnida</taxon>
        <taxon>Araneae</taxon>
        <taxon>Araneomorphae</taxon>
        <taxon>Entelegynae</taxon>
        <taxon>Araneoidea</taxon>
        <taxon>Nephilidae</taxon>
        <taxon>Trichonephila</taxon>
    </lineage>
</organism>
<evidence type="ECO:0000313" key="1">
    <source>
        <dbReference type="EMBL" id="GFQ82898.1"/>
    </source>
</evidence>
<evidence type="ECO:0000313" key="2">
    <source>
        <dbReference type="Proteomes" id="UP000887116"/>
    </source>
</evidence>
<proteinExistence type="predicted"/>
<sequence length="222" mass="24005">MESGLNIFKNCKEIEEQSYGKYGDADIGKRNNIISHLKDVNILPINSQESLEIISDLSGANLENCIEEQEAFSMTTVTVSGNSNTAKCSEGCLQVIIHARKESEGPSNAETNTPTQKPPENFVLRNCSSQNLVYGITLIGCDGNHIKEGFGSDVQAQKTVTLNKNGEECSASKDDNDLMNVTISGDDKKLKISSSPVVAGTVLVKFIYEGSVIEINIPPECV</sequence>
<dbReference type="Proteomes" id="UP000887116">
    <property type="component" value="Unassembled WGS sequence"/>
</dbReference>
<accession>A0A8X6FKX1</accession>
<protein>
    <submittedName>
        <fullName evidence="1">Uncharacterized protein</fullName>
    </submittedName>
</protein>
<dbReference type="EMBL" id="BMAO01022579">
    <property type="protein sequence ID" value="GFQ82898.1"/>
    <property type="molecule type" value="Genomic_DNA"/>
</dbReference>
<dbReference type="AlphaFoldDB" id="A0A8X6FKX1"/>